<dbReference type="PANTHER" id="PTHR42697">
    <property type="entry name" value="ENDONUCLEASE 8"/>
    <property type="match status" value="1"/>
</dbReference>
<evidence type="ECO:0000256" key="7">
    <source>
        <dbReference type="ARBA" id="ARBA00022801"/>
    </source>
</evidence>
<evidence type="ECO:0000259" key="16">
    <source>
        <dbReference type="PROSITE" id="PS51066"/>
    </source>
</evidence>
<dbReference type="GO" id="GO:0008270">
    <property type="term" value="F:zinc ion binding"/>
    <property type="evidence" value="ECO:0007669"/>
    <property type="project" value="UniProtKB-KW"/>
</dbReference>
<dbReference type="SMART" id="SM00898">
    <property type="entry name" value="Fapy_DNA_glyco"/>
    <property type="match status" value="1"/>
</dbReference>
<evidence type="ECO:0000259" key="17">
    <source>
        <dbReference type="PROSITE" id="PS51068"/>
    </source>
</evidence>
<dbReference type="CDD" id="cd08971">
    <property type="entry name" value="AcNei2_N"/>
    <property type="match status" value="1"/>
</dbReference>
<dbReference type="InterPro" id="IPR012319">
    <property type="entry name" value="FPG_cat"/>
</dbReference>
<keyword evidence="10" id="KW-0234">DNA repair</keyword>
<dbReference type="SMART" id="SM01232">
    <property type="entry name" value="H2TH"/>
    <property type="match status" value="1"/>
</dbReference>
<evidence type="ECO:0000256" key="11">
    <source>
        <dbReference type="ARBA" id="ARBA00023239"/>
    </source>
</evidence>
<evidence type="ECO:0000256" key="10">
    <source>
        <dbReference type="ARBA" id="ARBA00023204"/>
    </source>
</evidence>
<gene>
    <name evidence="18" type="ORF">E1293_18110</name>
</gene>
<evidence type="ECO:0000256" key="8">
    <source>
        <dbReference type="ARBA" id="ARBA00022833"/>
    </source>
</evidence>
<keyword evidence="13" id="KW-0326">Glycosidase</keyword>
<comment type="caution">
    <text evidence="18">The sequence shown here is derived from an EMBL/GenBank/DDBJ whole genome shotgun (WGS) entry which is preliminary data.</text>
</comment>
<protein>
    <recommendedName>
        <fullName evidence="3">DNA-(apurinic or apyrimidinic site) lyase</fullName>
        <ecNumber evidence="3">4.2.99.18</ecNumber>
    </recommendedName>
</protein>
<evidence type="ECO:0000256" key="4">
    <source>
        <dbReference type="ARBA" id="ARBA00022723"/>
    </source>
</evidence>
<evidence type="ECO:0000313" key="19">
    <source>
        <dbReference type="Proteomes" id="UP000295578"/>
    </source>
</evidence>
<evidence type="ECO:0000256" key="12">
    <source>
        <dbReference type="ARBA" id="ARBA00023268"/>
    </source>
</evidence>
<dbReference type="GO" id="GO:0140078">
    <property type="term" value="F:class I DNA-(apurinic or apyrimidinic site) endonuclease activity"/>
    <property type="evidence" value="ECO:0007669"/>
    <property type="project" value="UniProtKB-EC"/>
</dbReference>
<proteinExistence type="inferred from homology"/>
<keyword evidence="9" id="KW-0238">DNA-binding</keyword>
<dbReference type="Pfam" id="PF06831">
    <property type="entry name" value="H2TH"/>
    <property type="match status" value="1"/>
</dbReference>
<dbReference type="SUPFAM" id="SSF81624">
    <property type="entry name" value="N-terminal domain of MutM-like DNA repair proteins"/>
    <property type="match status" value="1"/>
</dbReference>
<dbReference type="InterPro" id="IPR035937">
    <property type="entry name" value="FPG_N"/>
</dbReference>
<dbReference type="PANTHER" id="PTHR42697:SF1">
    <property type="entry name" value="ENDONUCLEASE 8"/>
    <property type="match status" value="1"/>
</dbReference>
<keyword evidence="7" id="KW-0378">Hydrolase</keyword>
<dbReference type="Gene3D" id="1.10.8.50">
    <property type="match status" value="1"/>
</dbReference>
<dbReference type="EC" id="4.2.99.18" evidence="3"/>
<accession>A0A4R5B5Z9</accession>
<dbReference type="InterPro" id="IPR015886">
    <property type="entry name" value="H2TH_FPG"/>
</dbReference>
<sequence length="265" mass="29414">MPEGDVVWLTARRLREALAGRVLTRSDFRVPRLATADLRGRTVLEAVSRGKHLLVRVEGGLTVHTHLMMEGRWQIRRAGARSGAPPRDHRVRLVLANAEWLAVGYSLGVVELLRTAEEDKAVGHLGPDLLDPAWGPEMAAECATRLAAEPGRAIGEALLDQTRLAGIGNVYKAETLFLRGVHPWTAVRDVPDLPALVELSHRLLDVNKERHGHITTGELARGREHWVYGRAGRPCRRCGTRIERADQRSDAGERTAFWCPRCQPA</sequence>
<dbReference type="SUPFAM" id="SSF46946">
    <property type="entry name" value="S13-like H2TH domain"/>
    <property type="match status" value="1"/>
</dbReference>
<dbReference type="InterPro" id="IPR010979">
    <property type="entry name" value="Ribosomal_uS13-like_H2TH"/>
</dbReference>
<dbReference type="AlphaFoldDB" id="A0A4R5B5Z9"/>
<comment type="similarity">
    <text evidence="2">Belongs to the FPG family.</text>
</comment>
<dbReference type="PROSITE" id="PS01242">
    <property type="entry name" value="ZF_FPG_1"/>
    <property type="match status" value="1"/>
</dbReference>
<dbReference type="Gene3D" id="3.20.190.10">
    <property type="entry name" value="MutM-like, N-terminal"/>
    <property type="match status" value="1"/>
</dbReference>
<evidence type="ECO:0000256" key="1">
    <source>
        <dbReference type="ARBA" id="ARBA00001947"/>
    </source>
</evidence>
<keyword evidence="6 15" id="KW-0863">Zinc-finger</keyword>
<organism evidence="18 19">
    <name type="scientific">Actinomadura darangshiensis</name>
    <dbReference type="NCBI Taxonomy" id="705336"/>
    <lineage>
        <taxon>Bacteria</taxon>
        <taxon>Bacillati</taxon>
        <taxon>Actinomycetota</taxon>
        <taxon>Actinomycetes</taxon>
        <taxon>Streptosporangiales</taxon>
        <taxon>Thermomonosporaceae</taxon>
        <taxon>Actinomadura</taxon>
    </lineage>
</organism>
<dbReference type="GO" id="GO:0003684">
    <property type="term" value="F:damaged DNA binding"/>
    <property type="evidence" value="ECO:0007669"/>
    <property type="project" value="InterPro"/>
</dbReference>
<feature type="domain" description="FPG-type" evidence="16">
    <location>
        <begin position="226"/>
        <end position="264"/>
    </location>
</feature>
<evidence type="ECO:0000256" key="9">
    <source>
        <dbReference type="ARBA" id="ARBA00023125"/>
    </source>
</evidence>
<keyword evidence="4" id="KW-0479">Metal-binding</keyword>
<evidence type="ECO:0000256" key="5">
    <source>
        <dbReference type="ARBA" id="ARBA00022763"/>
    </source>
</evidence>
<dbReference type="Pfam" id="PF01149">
    <property type="entry name" value="Fapy_DNA_glyco"/>
    <property type="match status" value="1"/>
</dbReference>
<dbReference type="OrthoDB" id="9800855at2"/>
<keyword evidence="12" id="KW-0511">Multifunctional enzyme</keyword>
<evidence type="ECO:0000256" key="13">
    <source>
        <dbReference type="ARBA" id="ARBA00023295"/>
    </source>
</evidence>
<dbReference type="RefSeq" id="WP_132198592.1">
    <property type="nucleotide sequence ID" value="NZ_SMKY01000074.1"/>
</dbReference>
<dbReference type="InterPro" id="IPR010663">
    <property type="entry name" value="Znf_FPG/IleRS"/>
</dbReference>
<keyword evidence="8" id="KW-0862">Zinc</keyword>
<evidence type="ECO:0000256" key="14">
    <source>
        <dbReference type="ARBA" id="ARBA00044632"/>
    </source>
</evidence>
<dbReference type="InterPro" id="IPR044090">
    <property type="entry name" value="Nei2_N"/>
</dbReference>
<feature type="domain" description="Formamidopyrimidine-DNA glycosylase catalytic" evidence="17">
    <location>
        <begin position="2"/>
        <end position="95"/>
    </location>
</feature>
<keyword evidence="5" id="KW-0227">DNA damage</keyword>
<evidence type="ECO:0000313" key="18">
    <source>
        <dbReference type="EMBL" id="TDD81698.1"/>
    </source>
</evidence>
<keyword evidence="11" id="KW-0456">Lyase</keyword>
<evidence type="ECO:0000256" key="3">
    <source>
        <dbReference type="ARBA" id="ARBA00012720"/>
    </source>
</evidence>
<dbReference type="PROSITE" id="PS51068">
    <property type="entry name" value="FPG_CAT"/>
    <property type="match status" value="1"/>
</dbReference>
<keyword evidence="19" id="KW-1185">Reference proteome</keyword>
<dbReference type="PROSITE" id="PS51066">
    <property type="entry name" value="ZF_FPG_2"/>
    <property type="match status" value="1"/>
</dbReference>
<dbReference type="SUPFAM" id="SSF57716">
    <property type="entry name" value="Glucocorticoid receptor-like (DNA-binding domain)"/>
    <property type="match status" value="1"/>
</dbReference>
<comment type="cofactor">
    <cofactor evidence="1">
        <name>Zn(2+)</name>
        <dbReference type="ChEBI" id="CHEBI:29105"/>
    </cofactor>
</comment>
<reference evidence="18 19" key="1">
    <citation type="submission" date="2019-03" db="EMBL/GenBank/DDBJ databases">
        <title>Draft genome sequences of novel Actinobacteria.</title>
        <authorList>
            <person name="Sahin N."/>
            <person name="Ay H."/>
            <person name="Saygin H."/>
        </authorList>
    </citation>
    <scope>NUCLEOTIDE SEQUENCE [LARGE SCALE GENOMIC DNA]</scope>
    <source>
        <strain evidence="18 19">DSM 45941</strain>
    </source>
</reference>
<evidence type="ECO:0000256" key="2">
    <source>
        <dbReference type="ARBA" id="ARBA00009409"/>
    </source>
</evidence>
<evidence type="ECO:0000256" key="6">
    <source>
        <dbReference type="ARBA" id="ARBA00022771"/>
    </source>
</evidence>
<name>A0A4R5B5Z9_9ACTN</name>
<dbReference type="GO" id="GO:0006284">
    <property type="term" value="P:base-excision repair"/>
    <property type="evidence" value="ECO:0007669"/>
    <property type="project" value="InterPro"/>
</dbReference>
<dbReference type="Pfam" id="PF06827">
    <property type="entry name" value="zf-FPG_IleRS"/>
    <property type="match status" value="1"/>
</dbReference>
<dbReference type="InterPro" id="IPR000214">
    <property type="entry name" value="Znf_DNA_glyclase/AP_lyase"/>
</dbReference>
<dbReference type="EMBL" id="SMKY01000074">
    <property type="protein sequence ID" value="TDD81698.1"/>
    <property type="molecule type" value="Genomic_DNA"/>
</dbReference>
<comment type="catalytic activity">
    <reaction evidence="14">
        <text>2'-deoxyribonucleotide-(2'-deoxyribose 5'-phosphate)-2'-deoxyribonucleotide-DNA = a 3'-end 2'-deoxyribonucleotide-(2,3-dehydro-2,3-deoxyribose 5'-phosphate)-DNA + a 5'-end 5'-phospho-2'-deoxyribonucleoside-DNA + H(+)</text>
        <dbReference type="Rhea" id="RHEA:66592"/>
        <dbReference type="Rhea" id="RHEA-COMP:13180"/>
        <dbReference type="Rhea" id="RHEA-COMP:16897"/>
        <dbReference type="Rhea" id="RHEA-COMP:17067"/>
        <dbReference type="ChEBI" id="CHEBI:15378"/>
        <dbReference type="ChEBI" id="CHEBI:136412"/>
        <dbReference type="ChEBI" id="CHEBI:157695"/>
        <dbReference type="ChEBI" id="CHEBI:167181"/>
        <dbReference type="EC" id="4.2.99.18"/>
    </reaction>
</comment>
<evidence type="ECO:0000256" key="15">
    <source>
        <dbReference type="PROSITE-ProRule" id="PRU00391"/>
    </source>
</evidence>
<dbReference type="InterPro" id="IPR015887">
    <property type="entry name" value="DNA_glyclase_Znf_dom_DNA_BS"/>
</dbReference>
<dbReference type="GO" id="GO:0000703">
    <property type="term" value="F:oxidized pyrimidine nucleobase lesion DNA N-glycosylase activity"/>
    <property type="evidence" value="ECO:0007669"/>
    <property type="project" value="TreeGrafter"/>
</dbReference>
<dbReference type="Proteomes" id="UP000295578">
    <property type="component" value="Unassembled WGS sequence"/>
</dbReference>